<dbReference type="GO" id="GO:0005262">
    <property type="term" value="F:calcium channel activity"/>
    <property type="evidence" value="ECO:0007669"/>
    <property type="project" value="TreeGrafter"/>
</dbReference>
<dbReference type="PANTHER" id="PTHR10877:SF194">
    <property type="entry name" value="LOCATION OF VULVA DEFECTIVE 1"/>
    <property type="match status" value="1"/>
</dbReference>
<dbReference type="InterPro" id="IPR051223">
    <property type="entry name" value="Polycystin"/>
</dbReference>
<feature type="transmembrane region" description="Helical" evidence="6">
    <location>
        <begin position="57"/>
        <end position="82"/>
    </location>
</feature>
<dbReference type="OrthoDB" id="6155608at2759"/>
<organism evidence="8 9">
    <name type="scientific">Elysia chlorotica</name>
    <name type="common">Eastern emerald elysia</name>
    <name type="synonym">Sea slug</name>
    <dbReference type="NCBI Taxonomy" id="188477"/>
    <lineage>
        <taxon>Eukaryota</taxon>
        <taxon>Metazoa</taxon>
        <taxon>Spiralia</taxon>
        <taxon>Lophotrochozoa</taxon>
        <taxon>Mollusca</taxon>
        <taxon>Gastropoda</taxon>
        <taxon>Heterobranchia</taxon>
        <taxon>Euthyneura</taxon>
        <taxon>Panpulmonata</taxon>
        <taxon>Sacoglossa</taxon>
        <taxon>Placobranchoidea</taxon>
        <taxon>Plakobranchidae</taxon>
        <taxon>Elysia</taxon>
    </lineage>
</organism>
<dbReference type="GO" id="GO:0050982">
    <property type="term" value="P:detection of mechanical stimulus"/>
    <property type="evidence" value="ECO:0007669"/>
    <property type="project" value="TreeGrafter"/>
</dbReference>
<feature type="transmembrane region" description="Helical" evidence="6">
    <location>
        <begin position="103"/>
        <end position="127"/>
    </location>
</feature>
<evidence type="ECO:0000313" key="8">
    <source>
        <dbReference type="EMBL" id="RUS87583.1"/>
    </source>
</evidence>
<accession>A0A3S0ZWB4</accession>
<dbReference type="AlphaFoldDB" id="A0A3S0ZWB4"/>
<dbReference type="GO" id="GO:0016020">
    <property type="term" value="C:membrane"/>
    <property type="evidence" value="ECO:0007669"/>
    <property type="project" value="UniProtKB-SubCell"/>
</dbReference>
<feature type="transmembrane region" description="Helical" evidence="6">
    <location>
        <begin position="6"/>
        <end position="24"/>
    </location>
</feature>
<evidence type="ECO:0000259" key="7">
    <source>
        <dbReference type="Pfam" id="PF08016"/>
    </source>
</evidence>
<evidence type="ECO:0000313" key="9">
    <source>
        <dbReference type="Proteomes" id="UP000271974"/>
    </source>
</evidence>
<evidence type="ECO:0000256" key="1">
    <source>
        <dbReference type="ARBA" id="ARBA00004141"/>
    </source>
</evidence>
<comment type="subcellular location">
    <subcellularLocation>
        <location evidence="1">Membrane</location>
        <topology evidence="1">Multi-pass membrane protein</topology>
    </subcellularLocation>
</comment>
<dbReference type="InterPro" id="IPR013122">
    <property type="entry name" value="PKD1_2_channel"/>
</dbReference>
<keyword evidence="9" id="KW-1185">Reference proteome</keyword>
<evidence type="ECO:0000256" key="3">
    <source>
        <dbReference type="ARBA" id="ARBA00022692"/>
    </source>
</evidence>
<reference evidence="8 9" key="1">
    <citation type="submission" date="2019-01" db="EMBL/GenBank/DDBJ databases">
        <title>A draft genome assembly of the solar-powered sea slug Elysia chlorotica.</title>
        <authorList>
            <person name="Cai H."/>
            <person name="Li Q."/>
            <person name="Fang X."/>
            <person name="Li J."/>
            <person name="Curtis N.E."/>
            <person name="Altenburger A."/>
            <person name="Shibata T."/>
            <person name="Feng M."/>
            <person name="Maeda T."/>
            <person name="Schwartz J.A."/>
            <person name="Shigenobu S."/>
            <person name="Lundholm N."/>
            <person name="Nishiyama T."/>
            <person name="Yang H."/>
            <person name="Hasebe M."/>
            <person name="Li S."/>
            <person name="Pierce S.K."/>
            <person name="Wang J."/>
        </authorList>
    </citation>
    <scope>NUCLEOTIDE SEQUENCE [LARGE SCALE GENOMIC DNA]</scope>
    <source>
        <strain evidence="8">EC2010</strain>
        <tissue evidence="8">Whole organism of an adult</tissue>
    </source>
</reference>
<feature type="domain" description="Polycystin cation channel PKD1/PKD2" evidence="7">
    <location>
        <begin position="2"/>
        <end position="133"/>
    </location>
</feature>
<evidence type="ECO:0000256" key="4">
    <source>
        <dbReference type="ARBA" id="ARBA00022989"/>
    </source>
</evidence>
<keyword evidence="4 6" id="KW-1133">Transmembrane helix</keyword>
<keyword evidence="3 6" id="KW-0812">Transmembrane</keyword>
<feature type="transmembrane region" description="Helical" evidence="6">
    <location>
        <begin position="33"/>
        <end position="51"/>
    </location>
</feature>
<name>A0A3S0ZWB4_ELYCH</name>
<evidence type="ECO:0000256" key="6">
    <source>
        <dbReference type="SAM" id="Phobius"/>
    </source>
</evidence>
<sequence length="193" mass="22574">MAVLDYSYKAVGGFLAFMCFFQLLEMLRKIRRVLIFTQMLGSAVTLFYMPLMTGVAFSSTAFLLFGSTINNFSSIVISYLVVNQYFIKPQALFHSLTESHPYIGPWFVFCLGFCINFFIVNFFIVFLNEAYSSIINKIRLLTYKKRQKSKLEYVYEFLGFQTTSFHDSHEDTEREDPTGNKDLIVRNKRLFYN</sequence>
<keyword evidence="5 6" id="KW-0472">Membrane</keyword>
<dbReference type="EMBL" id="RQTK01000106">
    <property type="protein sequence ID" value="RUS87583.1"/>
    <property type="molecule type" value="Genomic_DNA"/>
</dbReference>
<evidence type="ECO:0000256" key="2">
    <source>
        <dbReference type="ARBA" id="ARBA00007200"/>
    </source>
</evidence>
<dbReference type="Pfam" id="PF08016">
    <property type="entry name" value="PKD_channel"/>
    <property type="match status" value="1"/>
</dbReference>
<comment type="similarity">
    <text evidence="2">Belongs to the polycystin family.</text>
</comment>
<proteinExistence type="inferred from homology"/>
<gene>
    <name evidence="8" type="ORF">EGW08_004628</name>
</gene>
<evidence type="ECO:0000256" key="5">
    <source>
        <dbReference type="ARBA" id="ARBA00023136"/>
    </source>
</evidence>
<dbReference type="PANTHER" id="PTHR10877">
    <property type="entry name" value="POLYCYSTIN FAMILY MEMBER"/>
    <property type="match status" value="1"/>
</dbReference>
<comment type="caution">
    <text evidence="8">The sequence shown here is derived from an EMBL/GenBank/DDBJ whole genome shotgun (WGS) entry which is preliminary data.</text>
</comment>
<dbReference type="Proteomes" id="UP000271974">
    <property type="component" value="Unassembled WGS sequence"/>
</dbReference>
<protein>
    <recommendedName>
        <fullName evidence="7">Polycystin cation channel PKD1/PKD2 domain-containing protein</fullName>
    </recommendedName>
</protein>